<dbReference type="InterPro" id="IPR029058">
    <property type="entry name" value="AB_hydrolase_fold"/>
</dbReference>
<evidence type="ECO:0000256" key="2">
    <source>
        <dbReference type="ARBA" id="ARBA00022797"/>
    </source>
</evidence>
<evidence type="ECO:0000256" key="3">
    <source>
        <dbReference type="ARBA" id="ARBA00022801"/>
    </source>
</evidence>
<dbReference type="Pfam" id="PF06441">
    <property type="entry name" value="EHN"/>
    <property type="match status" value="1"/>
</dbReference>
<sequence length="201" mass="22829">MSIQAFTIAIPQGTLDDLLVRLSQTRWPDQVEGASWEYGTNLDYLKELADYWQHEFDWRAQETRLNQFAQFRADIDGLGIHFIHERGKGPNPLPIILTHGWPSSFFEMLKIIPLLTDPARYGGDPADAFDVVVPSLPGFGFSDRPRERGWQLPKTAELWARLMRNELGYQRFAAAGGDFNCGPSIALSARYEPSMLAKRES</sequence>
<keyword evidence="3" id="KW-0378">Hydrolase</keyword>
<dbReference type="PANTHER" id="PTHR21661">
    <property type="entry name" value="EPOXIDE HYDROLASE 1-RELATED"/>
    <property type="match status" value="1"/>
</dbReference>
<evidence type="ECO:0000313" key="5">
    <source>
        <dbReference type="EMBL" id="GHO56365.1"/>
    </source>
</evidence>
<dbReference type="Gene3D" id="3.40.50.1820">
    <property type="entry name" value="alpha/beta hydrolase"/>
    <property type="match status" value="1"/>
</dbReference>
<proteinExistence type="inferred from homology"/>
<evidence type="ECO:0000313" key="6">
    <source>
        <dbReference type="Proteomes" id="UP000654345"/>
    </source>
</evidence>
<feature type="domain" description="Epoxide hydrolase N-terminal" evidence="4">
    <location>
        <begin position="3"/>
        <end position="108"/>
    </location>
</feature>
<comment type="caution">
    <text evidence="5">The sequence shown here is derived from an EMBL/GenBank/DDBJ whole genome shotgun (WGS) entry which is preliminary data.</text>
</comment>
<evidence type="ECO:0000259" key="4">
    <source>
        <dbReference type="Pfam" id="PF06441"/>
    </source>
</evidence>
<dbReference type="PRINTS" id="PR00412">
    <property type="entry name" value="EPOXHYDRLASE"/>
</dbReference>
<accession>A0ABQ3UVK8</accession>
<name>A0ABQ3UVK8_9CHLR</name>
<evidence type="ECO:0000256" key="1">
    <source>
        <dbReference type="ARBA" id="ARBA00010088"/>
    </source>
</evidence>
<comment type="similarity">
    <text evidence="1">Belongs to the peptidase S33 family.</text>
</comment>
<dbReference type="PANTHER" id="PTHR21661:SF35">
    <property type="entry name" value="EPOXIDE HYDROLASE"/>
    <property type="match status" value="1"/>
</dbReference>
<protein>
    <recommendedName>
        <fullName evidence="4">Epoxide hydrolase N-terminal domain-containing protein</fullName>
    </recommendedName>
</protein>
<keyword evidence="2" id="KW-0058">Aromatic hydrocarbons catabolism</keyword>
<dbReference type="InterPro" id="IPR010497">
    <property type="entry name" value="Epoxide_hydro_N"/>
</dbReference>
<dbReference type="InterPro" id="IPR000639">
    <property type="entry name" value="Epox_hydrolase-like"/>
</dbReference>
<dbReference type="Proteomes" id="UP000654345">
    <property type="component" value="Unassembled WGS sequence"/>
</dbReference>
<keyword evidence="6" id="KW-1185">Reference proteome</keyword>
<organism evidence="5 6">
    <name type="scientific">Ktedonobacter robiniae</name>
    <dbReference type="NCBI Taxonomy" id="2778365"/>
    <lineage>
        <taxon>Bacteria</taxon>
        <taxon>Bacillati</taxon>
        <taxon>Chloroflexota</taxon>
        <taxon>Ktedonobacteria</taxon>
        <taxon>Ktedonobacterales</taxon>
        <taxon>Ktedonobacteraceae</taxon>
        <taxon>Ktedonobacter</taxon>
    </lineage>
</organism>
<reference evidence="5 6" key="1">
    <citation type="journal article" date="2021" name="Int. J. Syst. Evol. Microbiol.">
        <title>Reticulibacter mediterranei gen. nov., sp. nov., within the new family Reticulibacteraceae fam. nov., and Ktedonospora formicarum gen. nov., sp. nov., Ktedonobacter robiniae sp. nov., Dictyobacter formicarum sp. nov. and Dictyobacter arantiisoli sp. nov., belonging to the class Ktedonobacteria.</title>
        <authorList>
            <person name="Yabe S."/>
            <person name="Zheng Y."/>
            <person name="Wang C.M."/>
            <person name="Sakai Y."/>
            <person name="Abe K."/>
            <person name="Yokota A."/>
            <person name="Donadio S."/>
            <person name="Cavaletti L."/>
            <person name="Monciardini P."/>
        </authorList>
    </citation>
    <scope>NUCLEOTIDE SEQUENCE [LARGE SCALE GENOMIC DNA]</scope>
    <source>
        <strain evidence="5 6">SOSP1-30</strain>
    </source>
</reference>
<dbReference type="RefSeq" id="WP_201372875.1">
    <property type="nucleotide sequence ID" value="NZ_BNJG01000002.1"/>
</dbReference>
<dbReference type="EMBL" id="BNJG01000002">
    <property type="protein sequence ID" value="GHO56365.1"/>
    <property type="molecule type" value="Genomic_DNA"/>
</dbReference>
<dbReference type="SUPFAM" id="SSF53474">
    <property type="entry name" value="alpha/beta-Hydrolases"/>
    <property type="match status" value="1"/>
</dbReference>
<gene>
    <name evidence="5" type="ORF">KSB_48400</name>
</gene>